<dbReference type="RefSeq" id="WP_040113856.1">
    <property type="nucleotide sequence ID" value="NZ_CP006906.1"/>
</dbReference>
<keyword evidence="2" id="KW-1185">Reference proteome</keyword>
<dbReference type="HOGENOM" id="CLU_1737329_0_0_9"/>
<name>A0A0A7G010_9CLOT</name>
<organism evidence="1 2">
    <name type="scientific">Clostridium baratii str. Sullivan</name>
    <dbReference type="NCBI Taxonomy" id="1415775"/>
    <lineage>
        <taxon>Bacteria</taxon>
        <taxon>Bacillati</taxon>
        <taxon>Bacillota</taxon>
        <taxon>Clostridia</taxon>
        <taxon>Eubacteriales</taxon>
        <taxon>Clostridiaceae</taxon>
        <taxon>Clostridium</taxon>
    </lineage>
</organism>
<accession>A0A0A7G010</accession>
<dbReference type="Pfam" id="PF13730">
    <property type="entry name" value="HTH_36"/>
    <property type="match status" value="1"/>
</dbReference>
<dbReference type="InterPro" id="IPR036390">
    <property type="entry name" value="WH_DNA-bd_sf"/>
</dbReference>
<dbReference type="InterPro" id="IPR036388">
    <property type="entry name" value="WH-like_DNA-bd_sf"/>
</dbReference>
<dbReference type="Proteomes" id="UP000030635">
    <property type="component" value="Plasmid pCBJ"/>
</dbReference>
<evidence type="ECO:0000313" key="2">
    <source>
        <dbReference type="Proteomes" id="UP000030635"/>
    </source>
</evidence>
<geneLocation type="plasmid" evidence="1 2">
    <name>pCBJ</name>
</geneLocation>
<evidence type="ECO:0000313" key="1">
    <source>
        <dbReference type="EMBL" id="AIY85214.1"/>
    </source>
</evidence>
<keyword evidence="1" id="KW-0614">Plasmid</keyword>
<dbReference type="OrthoDB" id="9799748at2"/>
<gene>
    <name evidence="1" type="ORF">U729_3273</name>
</gene>
<protein>
    <submittedName>
        <fullName evidence="1">Helix-turn-helix domain protein</fullName>
    </submittedName>
</protein>
<dbReference type="EMBL" id="CP006906">
    <property type="protein sequence ID" value="AIY85214.1"/>
    <property type="molecule type" value="Genomic_DNA"/>
</dbReference>
<dbReference type="AlphaFoldDB" id="A0A0A7G010"/>
<sequence>MDEKLFNEKFKEVKESLVVDTNEHPFYMLNVKFFRNTEDYSLYERLVYIDLACYAGQKKNTAYPSTSTIAKNLGISRRTVFNTLKSLEEKGAILTINRIWENKSKTSNMYVLASIDLNTGKIIKESLEPFIKFKKEVIKRGAVKVSKDKK</sequence>
<dbReference type="SUPFAM" id="SSF46785">
    <property type="entry name" value="Winged helix' DNA-binding domain"/>
    <property type="match status" value="1"/>
</dbReference>
<reference evidence="1 2" key="1">
    <citation type="journal article" date="2015" name="Infect. Genet. Evol.">
        <title>Genomic sequences of six botulinum neurotoxin-producing strains representing three clostridial species illustrate the mobility and diversity of botulinum neurotoxin genes.</title>
        <authorList>
            <person name="Smith T.J."/>
            <person name="Hill K.K."/>
            <person name="Xie G."/>
            <person name="Foley B.T."/>
            <person name="Williamson C.H."/>
            <person name="Foster J.T."/>
            <person name="Johnson S.L."/>
            <person name="Chertkov O."/>
            <person name="Teshima H."/>
            <person name="Gibbons H.S."/>
            <person name="Johnsky L.A."/>
            <person name="Karavis M.A."/>
            <person name="Smith L.A."/>
        </authorList>
    </citation>
    <scope>NUCLEOTIDE SEQUENCE [LARGE SCALE GENOMIC DNA]</scope>
    <source>
        <strain evidence="1 2">Sullivan</strain>
        <plasmid evidence="1">pCBJ</plasmid>
    </source>
</reference>
<dbReference type="KEGG" id="cbv:U729_3273"/>
<proteinExistence type="predicted"/>
<dbReference type="Gene3D" id="1.10.10.10">
    <property type="entry name" value="Winged helix-like DNA-binding domain superfamily/Winged helix DNA-binding domain"/>
    <property type="match status" value="1"/>
</dbReference>